<proteinExistence type="predicted"/>
<name>A0ABN9QUH2_9DINO</name>
<dbReference type="InterPro" id="IPR036852">
    <property type="entry name" value="Peptidase_S8/S53_dom_sf"/>
</dbReference>
<keyword evidence="1" id="KW-0378">Hydrolase</keyword>
<protein>
    <recommendedName>
        <fullName evidence="3">subtilisin</fullName>
        <ecNumber evidence="3">3.4.21.62</ecNumber>
    </recommendedName>
</protein>
<organism evidence="5 6">
    <name type="scientific">Prorocentrum cordatum</name>
    <dbReference type="NCBI Taxonomy" id="2364126"/>
    <lineage>
        <taxon>Eukaryota</taxon>
        <taxon>Sar</taxon>
        <taxon>Alveolata</taxon>
        <taxon>Dinophyceae</taxon>
        <taxon>Prorocentrales</taxon>
        <taxon>Prorocentraceae</taxon>
        <taxon>Prorocentrum</taxon>
    </lineage>
</organism>
<dbReference type="PROSITE" id="PS00136">
    <property type="entry name" value="SUBTILASE_ASP"/>
    <property type="match status" value="1"/>
</dbReference>
<feature type="signal peptide" evidence="4">
    <location>
        <begin position="1"/>
        <end position="20"/>
    </location>
</feature>
<dbReference type="Proteomes" id="UP001189429">
    <property type="component" value="Unassembled WGS sequence"/>
</dbReference>
<evidence type="ECO:0000256" key="4">
    <source>
        <dbReference type="SAM" id="SignalP"/>
    </source>
</evidence>
<evidence type="ECO:0000313" key="5">
    <source>
        <dbReference type="EMBL" id="CAK0807751.1"/>
    </source>
</evidence>
<reference evidence="5" key="1">
    <citation type="submission" date="2023-10" db="EMBL/GenBank/DDBJ databases">
        <authorList>
            <person name="Chen Y."/>
            <person name="Shah S."/>
            <person name="Dougan E. K."/>
            <person name="Thang M."/>
            <person name="Chan C."/>
        </authorList>
    </citation>
    <scope>NUCLEOTIDE SEQUENCE [LARGE SCALE GENOMIC DNA]</scope>
</reference>
<dbReference type="InterPro" id="IPR023827">
    <property type="entry name" value="Peptidase_S8_Asp-AS"/>
</dbReference>
<evidence type="ECO:0000256" key="3">
    <source>
        <dbReference type="ARBA" id="ARBA00023619"/>
    </source>
</evidence>
<keyword evidence="6" id="KW-1185">Reference proteome</keyword>
<evidence type="ECO:0000256" key="1">
    <source>
        <dbReference type="ARBA" id="ARBA00022801"/>
    </source>
</evidence>
<comment type="catalytic activity">
    <reaction evidence="2">
        <text>Hydrolysis of proteins with broad specificity for peptide bonds, and a preference for a large uncharged residue in P1. Hydrolyzes peptide amides.</text>
        <dbReference type="EC" id="3.4.21.62"/>
    </reaction>
</comment>
<evidence type="ECO:0000256" key="2">
    <source>
        <dbReference type="ARBA" id="ARBA00023529"/>
    </source>
</evidence>
<dbReference type="Gene3D" id="3.40.50.200">
    <property type="entry name" value="Peptidase S8/S53 domain"/>
    <property type="match status" value="1"/>
</dbReference>
<comment type="caution">
    <text evidence="5">The sequence shown here is derived from an EMBL/GenBank/DDBJ whole genome shotgun (WGS) entry which is preliminary data.</text>
</comment>
<accession>A0ABN9QUH2</accession>
<evidence type="ECO:0000313" key="6">
    <source>
        <dbReference type="Proteomes" id="UP001189429"/>
    </source>
</evidence>
<dbReference type="EMBL" id="CAUYUJ010004002">
    <property type="protein sequence ID" value="CAK0807751.1"/>
    <property type="molecule type" value="Genomic_DNA"/>
</dbReference>
<dbReference type="EC" id="3.4.21.62" evidence="3"/>
<feature type="chain" id="PRO_5045319785" description="subtilisin" evidence="4">
    <location>
        <begin position="21"/>
        <end position="190"/>
    </location>
</feature>
<dbReference type="SUPFAM" id="SSF52743">
    <property type="entry name" value="Subtilisin-like"/>
    <property type="match status" value="1"/>
</dbReference>
<keyword evidence="4" id="KW-0732">Signal</keyword>
<gene>
    <name evidence="5" type="ORF">PCOR1329_LOCUS13534</name>
</gene>
<sequence>MAHLRLLVSLVGASAVPSLAYDDELNLMQIWKTSDTNVSRQSPTDGGLKSWLITLKSDATPDEVQAFCQEFQSPMYLTQAPFCQGFSSVEGLQQILEKYPGLVASHEEDPYTTKATEHIIPDDIPLERRTYPWGIRDINAHVVRGRGKGVNVYVLDTGIRTTHVAFGGRAFAALDIASKGVGGYARVRAN</sequence>